<feature type="domain" description="Alpha-D-phosphohexomutase alpha/beta/alpha" evidence="10">
    <location>
        <begin position="159"/>
        <end position="262"/>
    </location>
</feature>
<evidence type="ECO:0000259" key="8">
    <source>
        <dbReference type="Pfam" id="PF00408"/>
    </source>
</evidence>
<evidence type="ECO:0000256" key="3">
    <source>
        <dbReference type="ARBA" id="ARBA00022553"/>
    </source>
</evidence>
<dbReference type="InterPro" id="IPR005843">
    <property type="entry name" value="A-D-PHexomutase_C"/>
</dbReference>
<dbReference type="OrthoDB" id="9803322at2"/>
<dbReference type="GO" id="GO:0016868">
    <property type="term" value="F:intramolecular phosphotransferase activity"/>
    <property type="evidence" value="ECO:0007669"/>
    <property type="project" value="InterPro"/>
</dbReference>
<feature type="domain" description="Alpha-D-phosphohexomutase alpha/beta/alpha" evidence="9">
    <location>
        <begin position="10"/>
        <end position="127"/>
    </location>
</feature>
<comment type="caution">
    <text evidence="12">The sequence shown here is derived from an EMBL/GenBank/DDBJ whole genome shotgun (WGS) entry which is preliminary data.</text>
</comment>
<keyword evidence="6" id="KW-0413">Isomerase</keyword>
<dbReference type="EMBL" id="LBHB01000002">
    <property type="protein sequence ID" value="KLE34419.1"/>
    <property type="molecule type" value="Genomic_DNA"/>
</dbReference>
<evidence type="ECO:0000313" key="12">
    <source>
        <dbReference type="EMBL" id="KLE34419.1"/>
    </source>
</evidence>
<feature type="domain" description="Alpha-D-phosphohexomutase alpha/beta/alpha" evidence="11">
    <location>
        <begin position="266"/>
        <end position="374"/>
    </location>
</feature>
<dbReference type="PANTHER" id="PTHR43771:SF2">
    <property type="entry name" value="PHOSPHOMANNOMUTASE_PHOSPHOGLUCOMUTASE"/>
    <property type="match status" value="1"/>
</dbReference>
<dbReference type="InterPro" id="IPR016055">
    <property type="entry name" value="A-D-PHexomutase_a/b/a-I/II/III"/>
</dbReference>
<gene>
    <name evidence="12" type="ORF">AAW00_09340</name>
</gene>
<dbReference type="GO" id="GO:0000287">
    <property type="term" value="F:magnesium ion binding"/>
    <property type="evidence" value="ECO:0007669"/>
    <property type="project" value="InterPro"/>
</dbReference>
<dbReference type="Proteomes" id="UP000053464">
    <property type="component" value="Unassembled WGS sequence"/>
</dbReference>
<evidence type="ECO:0000256" key="7">
    <source>
        <dbReference type="RuleBase" id="RU004326"/>
    </source>
</evidence>
<feature type="domain" description="Alpha-D-phosphohexomutase C-terminal" evidence="8">
    <location>
        <begin position="382"/>
        <end position="461"/>
    </location>
</feature>
<evidence type="ECO:0000256" key="1">
    <source>
        <dbReference type="ARBA" id="ARBA00001946"/>
    </source>
</evidence>
<dbReference type="SUPFAM" id="SSF53738">
    <property type="entry name" value="Phosphoglucomutase, first 3 domains"/>
    <property type="match status" value="3"/>
</dbReference>
<dbReference type="Pfam" id="PF02878">
    <property type="entry name" value="PGM_PMM_I"/>
    <property type="match status" value="1"/>
</dbReference>
<dbReference type="RefSeq" id="WP_047004066.1">
    <property type="nucleotide sequence ID" value="NZ_LBHB01000002.1"/>
</dbReference>
<dbReference type="InterPro" id="IPR036900">
    <property type="entry name" value="A-D-PHexomutase_C_sf"/>
</dbReference>
<evidence type="ECO:0000256" key="5">
    <source>
        <dbReference type="ARBA" id="ARBA00022842"/>
    </source>
</evidence>
<comment type="cofactor">
    <cofactor evidence="1">
        <name>Mg(2+)</name>
        <dbReference type="ChEBI" id="CHEBI:18420"/>
    </cofactor>
</comment>
<dbReference type="Pfam" id="PF00408">
    <property type="entry name" value="PGM_PMM_IV"/>
    <property type="match status" value="1"/>
</dbReference>
<evidence type="ECO:0000256" key="2">
    <source>
        <dbReference type="ARBA" id="ARBA00010231"/>
    </source>
</evidence>
<dbReference type="Pfam" id="PF02880">
    <property type="entry name" value="PGM_PMM_III"/>
    <property type="match status" value="1"/>
</dbReference>
<evidence type="ECO:0000256" key="6">
    <source>
        <dbReference type="ARBA" id="ARBA00023235"/>
    </source>
</evidence>
<keyword evidence="3" id="KW-0597">Phosphoprotein</keyword>
<dbReference type="AlphaFoldDB" id="A0A0G9MV24"/>
<dbReference type="InterPro" id="IPR005846">
    <property type="entry name" value="A-D-PHexomutase_a/b/a-III"/>
</dbReference>
<dbReference type="InterPro" id="IPR005845">
    <property type="entry name" value="A-D-PHexomutase_a/b/a-II"/>
</dbReference>
<reference evidence="12 13" key="1">
    <citation type="submission" date="2015-04" db="EMBL/GenBank/DDBJ databases">
        <title>The draft genome sequence of Erythrobacter luteus KA37.</title>
        <authorList>
            <person name="Zhuang L."/>
            <person name="Liu Y."/>
            <person name="Shao Z."/>
        </authorList>
    </citation>
    <scope>NUCLEOTIDE SEQUENCE [LARGE SCALE GENOMIC DNA]</scope>
    <source>
        <strain evidence="12 13">KA37</strain>
    </source>
</reference>
<keyword evidence="13" id="KW-1185">Reference proteome</keyword>
<dbReference type="PANTHER" id="PTHR43771">
    <property type="entry name" value="PHOSPHOMANNOMUTASE"/>
    <property type="match status" value="1"/>
</dbReference>
<evidence type="ECO:0000256" key="4">
    <source>
        <dbReference type="ARBA" id="ARBA00022723"/>
    </source>
</evidence>
<dbReference type="PATRIC" id="fig|1581420.6.peg.1915"/>
<evidence type="ECO:0000259" key="10">
    <source>
        <dbReference type="Pfam" id="PF02879"/>
    </source>
</evidence>
<evidence type="ECO:0000313" key="13">
    <source>
        <dbReference type="Proteomes" id="UP000053464"/>
    </source>
</evidence>
<organism evidence="12 13">
    <name type="scientific">Aurantiacibacter luteus</name>
    <dbReference type="NCBI Taxonomy" id="1581420"/>
    <lineage>
        <taxon>Bacteria</taxon>
        <taxon>Pseudomonadati</taxon>
        <taxon>Pseudomonadota</taxon>
        <taxon>Alphaproteobacteria</taxon>
        <taxon>Sphingomonadales</taxon>
        <taxon>Erythrobacteraceae</taxon>
        <taxon>Aurantiacibacter</taxon>
    </lineage>
</organism>
<evidence type="ECO:0000259" key="9">
    <source>
        <dbReference type="Pfam" id="PF02878"/>
    </source>
</evidence>
<dbReference type="Gene3D" id="3.40.120.10">
    <property type="entry name" value="Alpha-D-Glucose-1,6-Bisphosphate, subunit A, domain 3"/>
    <property type="match status" value="3"/>
</dbReference>
<accession>A0A0G9MV24</accession>
<dbReference type="Gene3D" id="3.30.310.50">
    <property type="entry name" value="Alpha-D-phosphohexomutase, C-terminal domain"/>
    <property type="match status" value="1"/>
</dbReference>
<dbReference type="CDD" id="cd03089">
    <property type="entry name" value="PMM_PGM"/>
    <property type="match status" value="1"/>
</dbReference>
<proteinExistence type="inferred from homology"/>
<dbReference type="GO" id="GO:0005975">
    <property type="term" value="P:carbohydrate metabolic process"/>
    <property type="evidence" value="ECO:0007669"/>
    <property type="project" value="InterPro"/>
</dbReference>
<dbReference type="InterPro" id="IPR005844">
    <property type="entry name" value="A-D-PHexomutase_a/b/a-I"/>
</dbReference>
<dbReference type="PRINTS" id="PR00509">
    <property type="entry name" value="PGMPMM"/>
</dbReference>
<dbReference type="InterPro" id="IPR005841">
    <property type="entry name" value="Alpha-D-phosphohexomutase_SF"/>
</dbReference>
<evidence type="ECO:0000259" key="11">
    <source>
        <dbReference type="Pfam" id="PF02880"/>
    </source>
</evidence>
<sequence length="476" mass="51094">MSHIFDSTVLREYDIRGIIGETLGADDARAIGRGFGSLLRRDLGVDGPAPLVAVGYDGRVSSPMLEHALVEGLTASGCNVRRIGMGPTPMLYFAEASAEEVQGGIQITGSHNPANYNGFKMVFRGRPFFGADIRRLGAMAADGDWLDGAGEVESLDVMDAYIDRLLSALEGIDTAALEGLTVGWDAGNGAAGPALERLAARLPGKHHLLFTDVDGNFPNHHPDPTVEANLEDLRTLVAEKPCDFGIAFDGDGDRIGAIDGEGRVVWGDQLLMIYAEDLLGKLPNSTIIADVKASRALFDHVETHGGRPLMWKTGHSLIKSKMKEVSSPLAGEMSGHVFFADDYYGYDDALYAGVRLIAASARLGKSVTQLRGEMPAMLNTPELRFQVDETRKFAAIDEVKARLTGPDVPDGVSVDATDGVRVNTPDGWWLLRASNTQDVLVARAESESEAGLDRLLGQIDDQLRLSGLERGESVGH</sequence>
<protein>
    <submittedName>
        <fullName evidence="12">Phosphomannomutase</fullName>
    </submittedName>
</protein>
<dbReference type="Pfam" id="PF02879">
    <property type="entry name" value="PGM_PMM_II"/>
    <property type="match status" value="1"/>
</dbReference>
<dbReference type="NCBIfam" id="NF046027">
    <property type="entry name" value="PhglucPhmanMutPgmG"/>
    <property type="match status" value="1"/>
</dbReference>
<dbReference type="SUPFAM" id="SSF55957">
    <property type="entry name" value="Phosphoglucomutase, C-terminal domain"/>
    <property type="match status" value="1"/>
</dbReference>
<dbReference type="PROSITE" id="PS00710">
    <property type="entry name" value="PGM_PMM"/>
    <property type="match status" value="1"/>
</dbReference>
<comment type="similarity">
    <text evidence="2 7">Belongs to the phosphohexose mutase family.</text>
</comment>
<keyword evidence="5 7" id="KW-0460">Magnesium</keyword>
<dbReference type="STRING" id="1581420.AAW00_09340"/>
<name>A0A0G9MV24_9SPHN</name>
<keyword evidence="4 7" id="KW-0479">Metal-binding</keyword>
<dbReference type="InterPro" id="IPR016066">
    <property type="entry name" value="A-D-PHexomutase_CS"/>
</dbReference>